<comment type="caution">
    <text evidence="2">The sequence shown here is derived from an EMBL/GenBank/DDBJ whole genome shotgun (WGS) entry which is preliminary data.</text>
</comment>
<dbReference type="EMBL" id="JAYKXN010000005">
    <property type="protein sequence ID" value="KAK7286720.1"/>
    <property type="molecule type" value="Genomic_DNA"/>
</dbReference>
<organism evidence="2 3">
    <name type="scientific">Clitoria ternatea</name>
    <name type="common">Butterfly pea</name>
    <dbReference type="NCBI Taxonomy" id="43366"/>
    <lineage>
        <taxon>Eukaryota</taxon>
        <taxon>Viridiplantae</taxon>
        <taxon>Streptophyta</taxon>
        <taxon>Embryophyta</taxon>
        <taxon>Tracheophyta</taxon>
        <taxon>Spermatophyta</taxon>
        <taxon>Magnoliopsida</taxon>
        <taxon>eudicotyledons</taxon>
        <taxon>Gunneridae</taxon>
        <taxon>Pentapetalae</taxon>
        <taxon>rosids</taxon>
        <taxon>fabids</taxon>
        <taxon>Fabales</taxon>
        <taxon>Fabaceae</taxon>
        <taxon>Papilionoideae</taxon>
        <taxon>50 kb inversion clade</taxon>
        <taxon>NPAAA clade</taxon>
        <taxon>indigoferoid/millettioid clade</taxon>
        <taxon>Phaseoleae</taxon>
        <taxon>Clitoria</taxon>
    </lineage>
</organism>
<accession>A0AAN9IUQ9</accession>
<evidence type="ECO:0000259" key="1">
    <source>
        <dbReference type="Pfam" id="PF03101"/>
    </source>
</evidence>
<name>A0AAN9IUQ9_CLITE</name>
<dbReference type="InterPro" id="IPR004330">
    <property type="entry name" value="FAR1_DNA_bnd_dom"/>
</dbReference>
<proteinExistence type="predicted"/>
<gene>
    <name evidence="2" type="ORF">RJT34_21923</name>
</gene>
<dbReference type="Pfam" id="PF03101">
    <property type="entry name" value="FAR1"/>
    <property type="match status" value="1"/>
</dbReference>
<reference evidence="2 3" key="1">
    <citation type="submission" date="2024-01" db="EMBL/GenBank/DDBJ databases">
        <title>The genomes of 5 underutilized Papilionoideae crops provide insights into root nodulation and disease resistance.</title>
        <authorList>
            <person name="Yuan L."/>
        </authorList>
    </citation>
    <scope>NUCLEOTIDE SEQUENCE [LARGE SCALE GENOMIC DNA]</scope>
    <source>
        <strain evidence="2">LY-2023</strain>
        <tissue evidence="2">Leaf</tissue>
    </source>
</reference>
<dbReference type="PANTHER" id="PTHR46328">
    <property type="entry name" value="FAR-RED IMPAIRED RESPONSIVE (FAR1) FAMILY PROTEIN-RELATED"/>
    <property type="match status" value="1"/>
</dbReference>
<dbReference type="PANTHER" id="PTHR46328:SF15">
    <property type="entry name" value="PROTEIN FAR1-RELATED SEQUENCE 5-LIKE"/>
    <property type="match status" value="1"/>
</dbReference>
<dbReference type="Proteomes" id="UP001359559">
    <property type="component" value="Unassembled WGS sequence"/>
</dbReference>
<keyword evidence="3" id="KW-1185">Reference proteome</keyword>
<evidence type="ECO:0000313" key="2">
    <source>
        <dbReference type="EMBL" id="KAK7286720.1"/>
    </source>
</evidence>
<feature type="domain" description="FAR1" evidence="1">
    <location>
        <begin position="67"/>
        <end position="156"/>
    </location>
</feature>
<sequence>MRNNVPYVLLKYVMLHGLTRGSHVVDLEAVVETFESPAEQTSAACEGNSIVEPNVGMEFDSEEAAKHFYDEYARQEGFIVRLDRCHRSEVDNRIISRRLSCNKQGFHVRSRNANKPVHKPRASIREGCEAMMLVKVNRCGKWVVTKFVKEHSHPLNVTCISSYDRMMVSKDRKIQQLTKELELRDRQCHEYRRMLLSLLETVEEQTECLSKKVELVVNNVRTLENEVKKPLNTD</sequence>
<evidence type="ECO:0000313" key="3">
    <source>
        <dbReference type="Proteomes" id="UP001359559"/>
    </source>
</evidence>
<protein>
    <recommendedName>
        <fullName evidence="1">FAR1 domain-containing protein</fullName>
    </recommendedName>
</protein>
<dbReference type="AlphaFoldDB" id="A0AAN9IUQ9"/>